<evidence type="ECO:0000256" key="7">
    <source>
        <dbReference type="PIRSR" id="PIRSR604254-1"/>
    </source>
</evidence>
<dbReference type="PhylomeDB" id="T1J1H7"/>
<dbReference type="Proteomes" id="UP000014500">
    <property type="component" value="Unassembled WGS sequence"/>
</dbReference>
<dbReference type="GO" id="GO:0046872">
    <property type="term" value="F:metal ion binding"/>
    <property type="evidence" value="ECO:0007669"/>
    <property type="project" value="UniProtKB-KW"/>
</dbReference>
<evidence type="ECO:0000256" key="3">
    <source>
        <dbReference type="ARBA" id="ARBA00022475"/>
    </source>
</evidence>
<keyword evidence="11" id="KW-1185">Reference proteome</keyword>
<keyword evidence="7" id="KW-0479">Metal-binding</keyword>
<dbReference type="EnsemblMetazoa" id="SMAR007396-RA">
    <property type="protein sequence ID" value="SMAR007396-PA"/>
    <property type="gene ID" value="SMAR007396"/>
</dbReference>
<dbReference type="STRING" id="126957.T1J1H7"/>
<dbReference type="InterPro" id="IPR004254">
    <property type="entry name" value="AdipoR/HlyIII-related"/>
</dbReference>
<dbReference type="HOGENOM" id="CLU_051078_0_0_1"/>
<feature type="transmembrane region" description="Helical" evidence="9">
    <location>
        <begin position="127"/>
        <end position="149"/>
    </location>
</feature>
<feature type="transmembrane region" description="Helical" evidence="9">
    <location>
        <begin position="192"/>
        <end position="210"/>
    </location>
</feature>
<dbReference type="PANTHER" id="PTHR20855">
    <property type="entry name" value="ADIPOR/PROGESTIN RECEPTOR-RELATED"/>
    <property type="match status" value="1"/>
</dbReference>
<feature type="region of interest" description="Disordered" evidence="8">
    <location>
        <begin position="29"/>
        <end position="56"/>
    </location>
</feature>
<feature type="transmembrane region" description="Helical" evidence="9">
    <location>
        <begin position="240"/>
        <end position="259"/>
    </location>
</feature>
<feature type="transmembrane region" description="Helical" evidence="9">
    <location>
        <begin position="271"/>
        <end position="291"/>
    </location>
</feature>
<feature type="binding site" evidence="7">
    <location>
        <position position="269"/>
    </location>
    <ligand>
        <name>Zn(2+)</name>
        <dbReference type="ChEBI" id="CHEBI:29105"/>
    </ligand>
</feature>
<evidence type="ECO:0000313" key="11">
    <source>
        <dbReference type="Proteomes" id="UP000014500"/>
    </source>
</evidence>
<organism evidence="10 11">
    <name type="scientific">Strigamia maritima</name>
    <name type="common">European centipede</name>
    <name type="synonym">Geophilus maritimus</name>
    <dbReference type="NCBI Taxonomy" id="126957"/>
    <lineage>
        <taxon>Eukaryota</taxon>
        <taxon>Metazoa</taxon>
        <taxon>Ecdysozoa</taxon>
        <taxon>Arthropoda</taxon>
        <taxon>Myriapoda</taxon>
        <taxon>Chilopoda</taxon>
        <taxon>Pleurostigmophora</taxon>
        <taxon>Geophilomorpha</taxon>
        <taxon>Linotaeniidae</taxon>
        <taxon>Strigamia</taxon>
    </lineage>
</organism>
<dbReference type="EMBL" id="JH431785">
    <property type="status" value="NOT_ANNOTATED_CDS"/>
    <property type="molecule type" value="Genomic_DNA"/>
</dbReference>
<feature type="transmembrane region" description="Helical" evidence="9">
    <location>
        <begin position="6"/>
        <end position="22"/>
    </location>
</feature>
<reference evidence="10" key="2">
    <citation type="submission" date="2015-02" db="UniProtKB">
        <authorList>
            <consortium name="EnsemblMetazoa"/>
        </authorList>
    </citation>
    <scope>IDENTIFICATION</scope>
</reference>
<keyword evidence="7" id="KW-0862">Zinc</keyword>
<feature type="binding site" evidence="7">
    <location>
        <position position="273"/>
    </location>
    <ligand>
        <name>Zn(2+)</name>
        <dbReference type="ChEBI" id="CHEBI:29105"/>
    </ligand>
</feature>
<evidence type="ECO:0000256" key="4">
    <source>
        <dbReference type="ARBA" id="ARBA00022692"/>
    </source>
</evidence>
<feature type="compositionally biased region" description="Basic and acidic residues" evidence="8">
    <location>
        <begin position="39"/>
        <end position="56"/>
    </location>
</feature>
<name>T1J1H7_STRMM</name>
<keyword evidence="6 9" id="KW-0472">Membrane</keyword>
<feature type="transmembrane region" description="Helical" evidence="9">
    <location>
        <begin position="164"/>
        <end position="180"/>
    </location>
</feature>
<dbReference type="Pfam" id="PF03006">
    <property type="entry name" value="HlyIII"/>
    <property type="match status" value="1"/>
</dbReference>
<dbReference type="AlphaFoldDB" id="T1J1H7"/>
<reference evidence="11" key="1">
    <citation type="submission" date="2011-05" db="EMBL/GenBank/DDBJ databases">
        <authorList>
            <person name="Richards S.R."/>
            <person name="Qu J."/>
            <person name="Jiang H."/>
            <person name="Jhangiani S.N."/>
            <person name="Agravi P."/>
            <person name="Goodspeed R."/>
            <person name="Gross S."/>
            <person name="Mandapat C."/>
            <person name="Jackson L."/>
            <person name="Mathew T."/>
            <person name="Pu L."/>
            <person name="Thornton R."/>
            <person name="Saada N."/>
            <person name="Wilczek-Boney K.B."/>
            <person name="Lee S."/>
            <person name="Kovar C."/>
            <person name="Wu Y."/>
            <person name="Scherer S.E."/>
            <person name="Worley K.C."/>
            <person name="Muzny D.M."/>
            <person name="Gibbs R."/>
        </authorList>
    </citation>
    <scope>NUCLEOTIDE SEQUENCE</scope>
    <source>
        <strain evidence="11">Brora</strain>
    </source>
</reference>
<comment type="similarity">
    <text evidence="2">Belongs to the ADIPOR family.</text>
</comment>
<evidence type="ECO:0000256" key="8">
    <source>
        <dbReference type="SAM" id="MobiDB-lite"/>
    </source>
</evidence>
<proteinExistence type="inferred from homology"/>
<evidence type="ECO:0000256" key="6">
    <source>
        <dbReference type="ARBA" id="ARBA00023136"/>
    </source>
</evidence>
<evidence type="ECO:0000313" key="10">
    <source>
        <dbReference type="EnsemblMetazoa" id="SMAR007396-PA"/>
    </source>
</evidence>
<sequence>MLATLGTVGLFSGAAVVSLRLFNRNSRHHKSNDVPTAVKMHENRSESESESEPRRGDLDLYGLSGLYGLYGLFMNDPPANNRAYVPTDIEHIANVITHGLCVVPSVLGVTFLSQLASTRNQYVNGMIFGFALVALFSVSTSFHSVFYLGRFRFLKEVLHRCDRATIYIFIAASYTPWLNIRELRECSWTSNFGWLVWLMAFFGILYQQIYHERYKWIEITLYLIIGLFPAVALSKIQELFFTKELMLGGVSYMVGVVFFKSDGRIPCAHAIWHLFVGLGAFYHYLAVVKYLMGAKNERRYQVV</sequence>
<dbReference type="InterPro" id="IPR005744">
    <property type="entry name" value="Hy-lIII"/>
</dbReference>
<keyword evidence="3" id="KW-1003">Cell membrane</keyword>
<dbReference type="OMA" id="NAWTHLV"/>
<evidence type="ECO:0000256" key="5">
    <source>
        <dbReference type="ARBA" id="ARBA00022989"/>
    </source>
</evidence>
<accession>T1J1H7</accession>
<dbReference type="NCBIfam" id="TIGR01065">
    <property type="entry name" value="hlyIII"/>
    <property type="match status" value="1"/>
</dbReference>
<feature type="transmembrane region" description="Helical" evidence="9">
    <location>
        <begin position="216"/>
        <end position="233"/>
    </location>
</feature>
<evidence type="ECO:0008006" key="12">
    <source>
        <dbReference type="Google" id="ProtNLM"/>
    </source>
</evidence>
<dbReference type="eggNOG" id="KOG4243">
    <property type="taxonomic scope" value="Eukaryota"/>
</dbReference>
<protein>
    <recommendedName>
        <fullName evidence="12">Monocyte to macrophage differentiation protein</fullName>
    </recommendedName>
</protein>
<dbReference type="GO" id="GO:0140911">
    <property type="term" value="F:pore-forming activity"/>
    <property type="evidence" value="ECO:0007669"/>
    <property type="project" value="InterPro"/>
</dbReference>
<comment type="subcellular location">
    <subcellularLocation>
        <location evidence="1">Cell membrane</location>
        <topology evidence="1">Multi-pass membrane protein</topology>
    </subcellularLocation>
</comment>
<dbReference type="PANTHER" id="PTHR20855:SF3">
    <property type="entry name" value="LD03007P"/>
    <property type="match status" value="1"/>
</dbReference>
<keyword evidence="5 9" id="KW-1133">Transmembrane helix</keyword>
<keyword evidence="4 9" id="KW-0812">Transmembrane</keyword>
<evidence type="ECO:0000256" key="1">
    <source>
        <dbReference type="ARBA" id="ARBA00004651"/>
    </source>
</evidence>
<feature type="binding site" evidence="7">
    <location>
        <position position="143"/>
    </location>
    <ligand>
        <name>Zn(2+)</name>
        <dbReference type="ChEBI" id="CHEBI:29105"/>
    </ligand>
</feature>
<evidence type="ECO:0000256" key="9">
    <source>
        <dbReference type="SAM" id="Phobius"/>
    </source>
</evidence>
<evidence type="ECO:0000256" key="2">
    <source>
        <dbReference type="ARBA" id="ARBA00007018"/>
    </source>
</evidence>
<dbReference type="GO" id="GO:0005886">
    <property type="term" value="C:plasma membrane"/>
    <property type="evidence" value="ECO:0007669"/>
    <property type="project" value="UniProtKB-SubCell"/>
</dbReference>